<organism evidence="1 2">
    <name type="scientific">Gottfriedia endophytica</name>
    <dbReference type="NCBI Taxonomy" id="2820819"/>
    <lineage>
        <taxon>Bacteria</taxon>
        <taxon>Bacillati</taxon>
        <taxon>Bacillota</taxon>
        <taxon>Bacilli</taxon>
        <taxon>Bacillales</taxon>
        <taxon>Bacillaceae</taxon>
        <taxon>Gottfriedia</taxon>
    </lineage>
</organism>
<dbReference type="EMBL" id="JAGIYQ010000004">
    <property type="protein sequence ID" value="MBP0724931.1"/>
    <property type="molecule type" value="Genomic_DNA"/>
</dbReference>
<reference evidence="1" key="1">
    <citation type="submission" date="2021-04" db="EMBL/GenBank/DDBJ databases">
        <title>Genome seq and assembly of Bacillus sp.</title>
        <authorList>
            <person name="Chhetri G."/>
        </authorList>
    </citation>
    <scope>NUCLEOTIDE SEQUENCE</scope>
    <source>
        <strain evidence="1">RG28</strain>
    </source>
</reference>
<protein>
    <submittedName>
        <fullName evidence="1">Uncharacterized protein</fullName>
    </submittedName>
</protein>
<evidence type="ECO:0000313" key="2">
    <source>
        <dbReference type="Proteomes" id="UP000682134"/>
    </source>
</evidence>
<dbReference type="AlphaFoldDB" id="A0A940NQB4"/>
<accession>A0A940NQB4</accession>
<dbReference type="Proteomes" id="UP000682134">
    <property type="component" value="Unassembled WGS sequence"/>
</dbReference>
<keyword evidence="2" id="KW-1185">Reference proteome</keyword>
<comment type="caution">
    <text evidence="1">The sequence shown here is derived from an EMBL/GenBank/DDBJ whole genome shotgun (WGS) entry which is preliminary data.</text>
</comment>
<gene>
    <name evidence="1" type="ORF">J5Y03_06975</name>
</gene>
<dbReference type="RefSeq" id="WP_209403987.1">
    <property type="nucleotide sequence ID" value="NZ_JAGIYQ010000004.1"/>
</dbReference>
<name>A0A940NQB4_9BACI</name>
<evidence type="ECO:0000313" key="1">
    <source>
        <dbReference type="EMBL" id="MBP0724931.1"/>
    </source>
</evidence>
<sequence>MTSRRLIGYGKLLKSKIEELVNENKFHLCMDELCINNSIVNHAFVNMLDWHPGLREDEKPFLE</sequence>
<proteinExistence type="predicted"/>